<organism evidence="2 3">
    <name type="scientific">Rhizobium fabae</name>
    <dbReference type="NCBI Taxonomy" id="573179"/>
    <lineage>
        <taxon>Bacteria</taxon>
        <taxon>Pseudomonadati</taxon>
        <taxon>Pseudomonadota</taxon>
        <taxon>Alphaproteobacteria</taxon>
        <taxon>Hyphomicrobiales</taxon>
        <taxon>Rhizobiaceae</taxon>
        <taxon>Rhizobium/Agrobacterium group</taxon>
        <taxon>Rhizobium</taxon>
    </lineage>
</organism>
<feature type="region of interest" description="Disordered" evidence="1">
    <location>
        <begin position="1"/>
        <end position="77"/>
    </location>
</feature>
<dbReference type="EMBL" id="JACIDG010000010">
    <property type="protein sequence ID" value="MBB3916827.1"/>
    <property type="molecule type" value="Genomic_DNA"/>
</dbReference>
<evidence type="ECO:0000313" key="3">
    <source>
        <dbReference type="Proteomes" id="UP000545490"/>
    </source>
</evidence>
<dbReference type="AlphaFoldDB" id="A0A7W6B707"/>
<accession>A0A7W6B707</accession>
<protein>
    <submittedName>
        <fullName evidence="2">Uncharacterized protein</fullName>
    </submittedName>
</protein>
<sequence>MKDPVEQKAGKTKGGNEQSIPDYAFPTHRSSSKAPPLRRALRERSNEFGVPGKALLPPLPCDGHAGQTDQTPDLQRP</sequence>
<dbReference type="Proteomes" id="UP000545490">
    <property type="component" value="Unassembled WGS sequence"/>
</dbReference>
<proteinExistence type="predicted"/>
<evidence type="ECO:0000256" key="1">
    <source>
        <dbReference type="SAM" id="MobiDB-lite"/>
    </source>
</evidence>
<name>A0A7W6B707_9HYPH</name>
<evidence type="ECO:0000313" key="2">
    <source>
        <dbReference type="EMBL" id="MBB3916827.1"/>
    </source>
</evidence>
<reference evidence="2 3" key="1">
    <citation type="submission" date="2020-08" db="EMBL/GenBank/DDBJ databases">
        <title>Genomic Encyclopedia of Type Strains, Phase IV (KMG-IV): sequencing the most valuable type-strain genomes for metagenomic binning, comparative biology and taxonomic classification.</title>
        <authorList>
            <person name="Goeker M."/>
        </authorList>
    </citation>
    <scope>NUCLEOTIDE SEQUENCE [LARGE SCALE GENOMIC DNA]</scope>
    <source>
        <strain evidence="2 3">DSM 19331</strain>
    </source>
</reference>
<gene>
    <name evidence="2" type="ORF">GGQ65_004136</name>
</gene>
<comment type="caution">
    <text evidence="2">The sequence shown here is derived from an EMBL/GenBank/DDBJ whole genome shotgun (WGS) entry which is preliminary data.</text>
</comment>
<feature type="compositionally biased region" description="Polar residues" evidence="1">
    <location>
        <begin position="67"/>
        <end position="77"/>
    </location>
</feature>